<reference evidence="9" key="3">
    <citation type="submission" date="2025-04" db="UniProtKB">
        <authorList>
            <consortium name="RefSeq"/>
        </authorList>
    </citation>
    <scope>IDENTIFICATION</scope>
    <source>
        <strain evidence="9">CBS 781.70</strain>
    </source>
</reference>
<proteinExistence type="inferred from homology"/>
<comment type="subcellular location">
    <subcellularLocation>
        <location evidence="1">Membrane</location>
        <topology evidence="1">Multi-pass membrane protein</topology>
    </subcellularLocation>
</comment>
<evidence type="ECO:0000256" key="1">
    <source>
        <dbReference type="ARBA" id="ARBA00004141"/>
    </source>
</evidence>
<sequence>MTTHIPCLTLPSAVFNNAAASILLPLGCGNAVGYLTRPREGHFYPKIKQPLGNPPAWVFAPVWTALYATMGYAAHRAWTTGTSSITPRKVALARQGGTLYTIQLGLNLLWMPLFFGLGKPLEATVDIVALLGVTSYLTYIWSKVDKVSAWLMVPYLGWLSYATYLSAGCGHLNGWSFKQYMNKPKPS</sequence>
<feature type="transmembrane region" description="Helical" evidence="6">
    <location>
        <begin position="98"/>
        <end position="117"/>
    </location>
</feature>
<reference evidence="7 9" key="1">
    <citation type="submission" date="2020-01" db="EMBL/GenBank/DDBJ databases">
        <authorList>
            <consortium name="DOE Joint Genome Institute"/>
            <person name="Haridas S."/>
            <person name="Albert R."/>
            <person name="Binder M."/>
            <person name="Bloem J."/>
            <person name="Labutti K."/>
            <person name="Salamov A."/>
            <person name="Andreopoulos B."/>
            <person name="Baker S.E."/>
            <person name="Barry K."/>
            <person name="Bills G."/>
            <person name="Bluhm B.H."/>
            <person name="Cannon C."/>
            <person name="Castanera R."/>
            <person name="Culley D.E."/>
            <person name="Daum C."/>
            <person name="Ezra D."/>
            <person name="Gonzalez J.B."/>
            <person name="Henrissat B."/>
            <person name="Kuo A."/>
            <person name="Liang C."/>
            <person name="Lipzen A."/>
            <person name="Lutzoni F."/>
            <person name="Magnuson J."/>
            <person name="Mondo S."/>
            <person name="Nolan M."/>
            <person name="Ohm R."/>
            <person name="Pangilinan J."/>
            <person name="Park H.-J."/>
            <person name="Ramirez L."/>
            <person name="Alfaro M."/>
            <person name="Sun H."/>
            <person name="Tritt A."/>
            <person name="Yoshinaga Y."/>
            <person name="Zwiers L.-H."/>
            <person name="Turgeon B.G."/>
            <person name="Goodwin S.B."/>
            <person name="Spatafora J.W."/>
            <person name="Crous P.W."/>
            <person name="Grigoriev I.V."/>
        </authorList>
    </citation>
    <scope>NUCLEOTIDE SEQUENCE</scope>
    <source>
        <strain evidence="7 9">CBS 781.70</strain>
    </source>
</reference>
<evidence type="ECO:0000256" key="4">
    <source>
        <dbReference type="ARBA" id="ARBA00022989"/>
    </source>
</evidence>
<keyword evidence="8" id="KW-1185">Reference proteome</keyword>
<keyword evidence="3 6" id="KW-0812">Transmembrane</keyword>
<evidence type="ECO:0000256" key="5">
    <source>
        <dbReference type="ARBA" id="ARBA00023136"/>
    </source>
</evidence>
<dbReference type="PIRSF" id="PIRSF005859">
    <property type="entry name" value="PBR"/>
    <property type="match status" value="1"/>
</dbReference>
<evidence type="ECO:0000256" key="2">
    <source>
        <dbReference type="ARBA" id="ARBA00007524"/>
    </source>
</evidence>
<evidence type="ECO:0000256" key="6">
    <source>
        <dbReference type="SAM" id="Phobius"/>
    </source>
</evidence>
<evidence type="ECO:0000313" key="8">
    <source>
        <dbReference type="Proteomes" id="UP000504638"/>
    </source>
</evidence>
<organism evidence="7">
    <name type="scientific">Eremomyces bilateralis CBS 781.70</name>
    <dbReference type="NCBI Taxonomy" id="1392243"/>
    <lineage>
        <taxon>Eukaryota</taxon>
        <taxon>Fungi</taxon>
        <taxon>Dikarya</taxon>
        <taxon>Ascomycota</taxon>
        <taxon>Pezizomycotina</taxon>
        <taxon>Dothideomycetes</taxon>
        <taxon>Dothideomycetes incertae sedis</taxon>
        <taxon>Eremomycetales</taxon>
        <taxon>Eremomycetaceae</taxon>
        <taxon>Eremomyces</taxon>
    </lineage>
</organism>
<dbReference type="Gene3D" id="1.20.1260.100">
    <property type="entry name" value="TspO/MBR protein"/>
    <property type="match status" value="1"/>
</dbReference>
<dbReference type="PANTHER" id="PTHR10057">
    <property type="entry name" value="PERIPHERAL-TYPE BENZODIAZEPINE RECEPTOR"/>
    <property type="match status" value="1"/>
</dbReference>
<dbReference type="RefSeq" id="XP_033535270.1">
    <property type="nucleotide sequence ID" value="XM_033679145.1"/>
</dbReference>
<evidence type="ECO:0000313" key="7">
    <source>
        <dbReference type="EMBL" id="KAF1813639.1"/>
    </source>
</evidence>
<keyword evidence="4 6" id="KW-1133">Transmembrane helix</keyword>
<dbReference type="AlphaFoldDB" id="A0A6G1G732"/>
<dbReference type="InterPro" id="IPR038330">
    <property type="entry name" value="TspO/MBR-related_sf"/>
</dbReference>
<dbReference type="CDD" id="cd15904">
    <property type="entry name" value="TSPO_MBR"/>
    <property type="match status" value="1"/>
</dbReference>
<evidence type="ECO:0000256" key="3">
    <source>
        <dbReference type="ARBA" id="ARBA00022692"/>
    </source>
</evidence>
<dbReference type="OrthoDB" id="8841220at2759"/>
<feature type="transmembrane region" description="Helical" evidence="6">
    <location>
        <begin position="153"/>
        <end position="175"/>
    </location>
</feature>
<dbReference type="GO" id="GO:0005741">
    <property type="term" value="C:mitochondrial outer membrane"/>
    <property type="evidence" value="ECO:0007669"/>
    <property type="project" value="TreeGrafter"/>
</dbReference>
<name>A0A6G1G732_9PEZI</name>
<dbReference type="GeneID" id="54419715"/>
<dbReference type="EMBL" id="ML975154">
    <property type="protein sequence ID" value="KAF1813639.1"/>
    <property type="molecule type" value="Genomic_DNA"/>
</dbReference>
<comment type="similarity">
    <text evidence="2">Belongs to the TspO/BZRP family.</text>
</comment>
<keyword evidence="5 6" id="KW-0472">Membrane</keyword>
<gene>
    <name evidence="7 9" type="ORF">P152DRAFT_457019</name>
</gene>
<feature type="transmembrane region" description="Helical" evidence="6">
    <location>
        <begin position="56"/>
        <end position="78"/>
    </location>
</feature>
<dbReference type="Proteomes" id="UP000504638">
    <property type="component" value="Unplaced"/>
</dbReference>
<feature type="transmembrane region" description="Helical" evidence="6">
    <location>
        <begin position="124"/>
        <end position="141"/>
    </location>
</feature>
<reference evidence="9" key="2">
    <citation type="submission" date="2020-04" db="EMBL/GenBank/DDBJ databases">
        <authorList>
            <consortium name="NCBI Genome Project"/>
        </authorList>
    </citation>
    <scope>NUCLEOTIDE SEQUENCE</scope>
    <source>
        <strain evidence="9">CBS 781.70</strain>
    </source>
</reference>
<accession>A0A6G1G732</accession>
<dbReference type="PANTHER" id="PTHR10057:SF0">
    <property type="entry name" value="TRANSLOCATOR PROTEIN"/>
    <property type="match status" value="1"/>
</dbReference>
<protein>
    <submittedName>
        <fullName evidence="7 9">TspO/MBR-related protein</fullName>
    </submittedName>
</protein>
<evidence type="ECO:0000313" key="9">
    <source>
        <dbReference type="RefSeq" id="XP_033535270.1"/>
    </source>
</evidence>
<dbReference type="Pfam" id="PF03073">
    <property type="entry name" value="TspO_MBR"/>
    <property type="match status" value="1"/>
</dbReference>
<dbReference type="FunFam" id="1.20.1260.100:FF:000001">
    <property type="entry name" value="translocator protein 2"/>
    <property type="match status" value="1"/>
</dbReference>
<feature type="transmembrane region" description="Helical" evidence="6">
    <location>
        <begin position="18"/>
        <end position="35"/>
    </location>
</feature>
<dbReference type="GO" id="GO:0033013">
    <property type="term" value="P:tetrapyrrole metabolic process"/>
    <property type="evidence" value="ECO:0007669"/>
    <property type="project" value="UniProtKB-ARBA"/>
</dbReference>
<dbReference type="InterPro" id="IPR004307">
    <property type="entry name" value="TspO_MBR"/>
</dbReference>